<dbReference type="InterPro" id="IPR022409">
    <property type="entry name" value="PKD/Chitinase_dom"/>
</dbReference>
<evidence type="ECO:0000259" key="10">
    <source>
        <dbReference type="PROSITE" id="PS50093"/>
    </source>
</evidence>
<evidence type="ECO:0000256" key="1">
    <source>
        <dbReference type="ARBA" id="ARBA00022670"/>
    </source>
</evidence>
<dbReference type="PROSITE" id="PS51695">
    <property type="entry name" value="SEDOLISIN"/>
    <property type="match status" value="1"/>
</dbReference>
<feature type="binding site" evidence="7">
    <location>
        <position position="602"/>
    </location>
    <ligand>
        <name>Ca(2+)</name>
        <dbReference type="ChEBI" id="CHEBI:29108"/>
    </ligand>
</feature>
<keyword evidence="4 7" id="KW-0720">Serine protease</keyword>
<evidence type="ECO:0000256" key="9">
    <source>
        <dbReference type="SAM" id="SignalP"/>
    </source>
</evidence>
<keyword evidence="5 7" id="KW-0106">Calcium</keyword>
<feature type="binding site" evidence="7">
    <location>
        <position position="583"/>
    </location>
    <ligand>
        <name>Ca(2+)</name>
        <dbReference type="ChEBI" id="CHEBI:29108"/>
    </ligand>
</feature>
<dbReference type="SUPFAM" id="SSF52743">
    <property type="entry name" value="Subtilisin-like"/>
    <property type="match status" value="1"/>
</dbReference>
<evidence type="ECO:0000256" key="6">
    <source>
        <dbReference type="ARBA" id="ARBA00023145"/>
    </source>
</evidence>
<dbReference type="GO" id="GO:0046872">
    <property type="term" value="F:metal ion binding"/>
    <property type="evidence" value="ECO:0007669"/>
    <property type="project" value="UniProtKB-UniRule"/>
</dbReference>
<dbReference type="STRING" id="500610.SAMN02799615_04175"/>
<evidence type="ECO:0000256" key="3">
    <source>
        <dbReference type="ARBA" id="ARBA00022801"/>
    </source>
</evidence>
<feature type="active site" description="Charge relay system" evidence="7">
    <location>
        <position position="321"/>
    </location>
</feature>
<dbReference type="Gene3D" id="2.60.120.260">
    <property type="entry name" value="Galactose-binding domain-like"/>
    <property type="match status" value="1"/>
</dbReference>
<dbReference type="GO" id="GO:0004252">
    <property type="term" value="F:serine-type endopeptidase activity"/>
    <property type="evidence" value="ECO:0007669"/>
    <property type="project" value="UniProtKB-UniRule"/>
</dbReference>
<evidence type="ECO:0000256" key="8">
    <source>
        <dbReference type="SAM" id="MobiDB-lite"/>
    </source>
</evidence>
<dbReference type="PANTHER" id="PTHR14218">
    <property type="entry name" value="PROTEASE S8 TRIPEPTIDYL PEPTIDASE I CLN2"/>
    <property type="match status" value="1"/>
</dbReference>
<evidence type="ECO:0000313" key="13">
    <source>
        <dbReference type="Proteomes" id="UP000199477"/>
    </source>
</evidence>
<dbReference type="Proteomes" id="UP000199477">
    <property type="component" value="Unassembled WGS sequence"/>
</dbReference>
<dbReference type="Pfam" id="PF09286">
    <property type="entry name" value="Pro-kuma_activ"/>
    <property type="match status" value="1"/>
</dbReference>
<feature type="binding site" evidence="7">
    <location>
        <position position="600"/>
    </location>
    <ligand>
        <name>Ca(2+)</name>
        <dbReference type="ChEBI" id="CHEBI:29108"/>
    </ligand>
</feature>
<feature type="active site" description="Charge relay system" evidence="7">
    <location>
        <position position="317"/>
    </location>
</feature>
<dbReference type="SMART" id="SM00944">
    <property type="entry name" value="Pro-kuma_activ"/>
    <property type="match status" value="1"/>
</dbReference>
<accession>A0A1I2JNS4</accession>
<protein>
    <submittedName>
        <fullName evidence="12">Xanthomonalisin</fullName>
    </submittedName>
</protein>
<dbReference type="SUPFAM" id="SSF54897">
    <property type="entry name" value="Protease propeptides/inhibitors"/>
    <property type="match status" value="1"/>
</dbReference>
<evidence type="ECO:0000256" key="2">
    <source>
        <dbReference type="ARBA" id="ARBA00022723"/>
    </source>
</evidence>
<dbReference type="Gene3D" id="2.60.40.10">
    <property type="entry name" value="Immunoglobulins"/>
    <property type="match status" value="1"/>
</dbReference>
<dbReference type="InterPro" id="IPR050819">
    <property type="entry name" value="Tripeptidyl-peptidase_I"/>
</dbReference>
<dbReference type="RefSeq" id="WP_081805317.1">
    <property type="nucleotide sequence ID" value="NZ_FONH01000029.1"/>
</dbReference>
<dbReference type="CDD" id="cd00146">
    <property type="entry name" value="PKD"/>
    <property type="match status" value="1"/>
</dbReference>
<dbReference type="InterPro" id="IPR035986">
    <property type="entry name" value="PKD_dom_sf"/>
</dbReference>
<evidence type="ECO:0000256" key="5">
    <source>
        <dbReference type="ARBA" id="ARBA00022837"/>
    </source>
</evidence>
<dbReference type="CDD" id="cd04056">
    <property type="entry name" value="Peptidases_S53"/>
    <property type="match status" value="1"/>
</dbReference>
<keyword evidence="9" id="KW-0732">Signal</keyword>
<feature type="binding site" evidence="7">
    <location>
        <position position="582"/>
    </location>
    <ligand>
        <name>Ca(2+)</name>
        <dbReference type="ChEBI" id="CHEBI:29108"/>
    </ligand>
</feature>
<name>A0A1I2JNS4_9GAMM</name>
<dbReference type="EMBL" id="FONH01000029">
    <property type="protein sequence ID" value="SFF56595.1"/>
    <property type="molecule type" value="Genomic_DNA"/>
</dbReference>
<feature type="compositionally biased region" description="Low complexity" evidence="8">
    <location>
        <begin position="695"/>
        <end position="711"/>
    </location>
</feature>
<dbReference type="Pfam" id="PF18911">
    <property type="entry name" value="PKD_4"/>
    <property type="match status" value="1"/>
</dbReference>
<dbReference type="InterPro" id="IPR036852">
    <property type="entry name" value="Peptidase_S8/S53_dom_sf"/>
</dbReference>
<evidence type="ECO:0000259" key="11">
    <source>
        <dbReference type="PROSITE" id="PS51695"/>
    </source>
</evidence>
<proteinExistence type="predicted"/>
<keyword evidence="1 7" id="KW-0645">Protease</keyword>
<dbReference type="Gene3D" id="3.40.50.200">
    <property type="entry name" value="Peptidase S8/S53 domain"/>
    <property type="match status" value="1"/>
</dbReference>
<evidence type="ECO:0000256" key="7">
    <source>
        <dbReference type="PROSITE-ProRule" id="PRU01032"/>
    </source>
</evidence>
<gene>
    <name evidence="12" type="ORF">SAMN02799615_04175</name>
</gene>
<dbReference type="InterPro" id="IPR000601">
    <property type="entry name" value="PKD_dom"/>
</dbReference>
<dbReference type="PANTHER" id="PTHR14218:SF15">
    <property type="entry name" value="TRIPEPTIDYL-PEPTIDASE 1"/>
    <property type="match status" value="1"/>
</dbReference>
<feature type="chain" id="PRO_5011515310" evidence="9">
    <location>
        <begin position="36"/>
        <end position="875"/>
    </location>
</feature>
<dbReference type="InterPro" id="IPR030400">
    <property type="entry name" value="Sedolisin_dom"/>
</dbReference>
<reference evidence="13" key="1">
    <citation type="submission" date="2016-10" db="EMBL/GenBank/DDBJ databases">
        <authorList>
            <person name="Varghese N."/>
            <person name="Submissions S."/>
        </authorList>
    </citation>
    <scope>NUCLEOTIDE SEQUENCE [LARGE SCALE GENOMIC DNA]</scope>
    <source>
        <strain evidence="13">UNC178MFTsu3.1</strain>
    </source>
</reference>
<comment type="cofactor">
    <cofactor evidence="7">
        <name>Ca(2+)</name>
        <dbReference type="ChEBI" id="CHEBI:29108"/>
    </cofactor>
    <text evidence="7">Binds 1 Ca(2+) ion per subunit.</text>
</comment>
<evidence type="ECO:0000256" key="4">
    <source>
        <dbReference type="ARBA" id="ARBA00022825"/>
    </source>
</evidence>
<dbReference type="SUPFAM" id="SSF49299">
    <property type="entry name" value="PKD domain"/>
    <property type="match status" value="1"/>
</dbReference>
<dbReference type="PROSITE" id="PS50093">
    <property type="entry name" value="PKD"/>
    <property type="match status" value="1"/>
</dbReference>
<organism evidence="12 13">
    <name type="scientific">Dyella marensis</name>
    <dbReference type="NCBI Taxonomy" id="500610"/>
    <lineage>
        <taxon>Bacteria</taxon>
        <taxon>Pseudomonadati</taxon>
        <taxon>Pseudomonadota</taxon>
        <taxon>Gammaproteobacteria</taxon>
        <taxon>Lysobacterales</taxon>
        <taxon>Rhodanobacteraceae</taxon>
        <taxon>Dyella</taxon>
    </lineage>
</organism>
<feature type="domain" description="PKD" evidence="10">
    <location>
        <begin position="629"/>
        <end position="715"/>
    </location>
</feature>
<dbReference type="GO" id="GO:0006508">
    <property type="term" value="P:proteolysis"/>
    <property type="evidence" value="ECO:0007669"/>
    <property type="project" value="UniProtKB-KW"/>
</dbReference>
<sequence length="875" mass="90460">MSSQKYSWGITNKLYRKALLPAAVSMAMLAGSAQAADNWVGTKTHPAIEKSGAGVSTLSTANTGAQWTIRMRGNPTVDNALVTPLEQSKPLHVAVSLKLRNADQLQQFLHELATPGSAHYGKYLTPAQFKAAYAPTEQQVQAVVAHLRAAGFDNVTVSPNNLLVEADGNAGHVQAAFRTTMKTFQFRGRQRVANDGEVQVPASLADTVDAVLGLQDVSVKHTMHHVLKQLTPAEIHPNATTATVASHNPKDFPAIYDVGSVPAATNTTVGIVTWGATTTTINDLNTFTSNAGLPTTNVQTVKVGTAALWDDTDGDGEWNLDSQTIVGTTGGVQKLIFYTAANGTNNASLTDAGITAAYNKAVTDNVAKVVNVSLGEDETAAHNAGTQQADDNVFQQAVAQGQTFSISSGDEGVYESQGGVLTNSSGTVTADLTAYSVSEPAASPYVVAVGGTTLSTNGTTWAGETVWNEGLATVSSTDTRKRLWATGGGVSSFETAPSWQTAALGSSVTKRVLPDVAFDAAQSSGAQIVYQGGTYAIGGTSLASPIFVGVWARLQSNNGNALPFPTSKFYGDFPNHPELLHDVTSGNNGYSGHGYNAAAGWDYTTGFGSLDISKVNAFAAANWVSGGSTGGTPTANFSFTTSGLTANFTDSSTDSGGTISSHAWTFGDGGTSTATSPSHTYAAAGTYTVTETVTDGTSGKTSAKSSSVTVSSGGGGATQLLGNPGFETGTASPWSISSGALCSNSSCSGQTAHGGTWFTWLDGYGSSHTDTVSQSVAIPAGKTSASLTFYLHIDTAETTTSTAYDKLNVQVLNSSGTVLKTLATYSNLNKASGYALKTFDLSAYIGQTVTIKFTGTEDSSQQTSFVLDDVNLNVQ</sequence>
<feature type="active site" description="Charge relay system" evidence="7">
    <location>
        <position position="541"/>
    </location>
</feature>
<feature type="domain" description="Peptidase S53" evidence="11">
    <location>
        <begin position="246"/>
        <end position="622"/>
    </location>
</feature>
<dbReference type="InterPro" id="IPR023828">
    <property type="entry name" value="Peptidase_S8_Ser-AS"/>
</dbReference>
<evidence type="ECO:0000313" key="12">
    <source>
        <dbReference type="EMBL" id="SFF56595.1"/>
    </source>
</evidence>
<feature type="signal peptide" evidence="9">
    <location>
        <begin position="1"/>
        <end position="35"/>
    </location>
</feature>
<dbReference type="CDD" id="cd11377">
    <property type="entry name" value="Pro-peptidase_S53"/>
    <property type="match status" value="1"/>
</dbReference>
<keyword evidence="3 7" id="KW-0378">Hydrolase</keyword>
<dbReference type="PROSITE" id="PS00138">
    <property type="entry name" value="SUBTILASE_SER"/>
    <property type="match status" value="1"/>
</dbReference>
<feature type="region of interest" description="Disordered" evidence="8">
    <location>
        <begin position="695"/>
        <end position="724"/>
    </location>
</feature>
<dbReference type="AlphaFoldDB" id="A0A1I2JNS4"/>
<keyword evidence="2 7" id="KW-0479">Metal-binding</keyword>
<dbReference type="GO" id="GO:0008240">
    <property type="term" value="F:tripeptidyl-peptidase activity"/>
    <property type="evidence" value="ECO:0007669"/>
    <property type="project" value="TreeGrafter"/>
</dbReference>
<dbReference type="SMART" id="SM00089">
    <property type="entry name" value="PKD"/>
    <property type="match status" value="1"/>
</dbReference>
<dbReference type="InterPro" id="IPR013783">
    <property type="entry name" value="Ig-like_fold"/>
</dbReference>
<keyword evidence="13" id="KW-1185">Reference proteome</keyword>
<keyword evidence="6" id="KW-0865">Zymogen</keyword>
<dbReference type="InterPro" id="IPR015366">
    <property type="entry name" value="S53_propep"/>
</dbReference>